<proteinExistence type="predicted"/>
<dbReference type="AlphaFoldDB" id="A0A5X8MRI1"/>
<reference evidence="1" key="1">
    <citation type="submission" date="2019-01" db="EMBL/GenBank/DDBJ databases">
        <authorList>
            <person name="Ashton P.M."/>
            <person name="Dallman T."/>
            <person name="Nair S."/>
            <person name="De Pinna E."/>
            <person name="Peters T."/>
            <person name="Grant K."/>
        </authorList>
    </citation>
    <scope>NUCLEOTIDE SEQUENCE</scope>
    <source>
        <strain evidence="1">559803</strain>
    </source>
</reference>
<sequence length="85" mass="9616">MCDCLHNIAENIEFRCIPADATVSRHITGWSGTAINFTTGNLDLCLNYDLVYRELKKDGTPAKNLTRKKHPVKINYCPFCGEKIN</sequence>
<protein>
    <submittedName>
        <fullName evidence="1">Uncharacterized protein</fullName>
    </submittedName>
</protein>
<evidence type="ECO:0000313" key="1">
    <source>
        <dbReference type="EMBL" id="ECB0428853.1"/>
    </source>
</evidence>
<comment type="caution">
    <text evidence="1">The sequence shown here is derived from an EMBL/GenBank/DDBJ whole genome shotgun (WGS) entry which is preliminary data.</text>
</comment>
<dbReference type="EMBL" id="AAHWHN010000021">
    <property type="protein sequence ID" value="ECB0428853.1"/>
    <property type="molecule type" value="Genomic_DNA"/>
</dbReference>
<gene>
    <name evidence="1" type="ORF">EUV16_19520</name>
</gene>
<name>A0A5X8MRI1_SALET</name>
<accession>A0A5X8MRI1</accession>
<organism evidence="1">
    <name type="scientific">Salmonella enterica subsp. enterica serovar Agbeni</name>
    <dbReference type="NCBI Taxonomy" id="1967642"/>
    <lineage>
        <taxon>Bacteria</taxon>
        <taxon>Pseudomonadati</taxon>
        <taxon>Pseudomonadota</taxon>
        <taxon>Gammaproteobacteria</taxon>
        <taxon>Enterobacterales</taxon>
        <taxon>Enterobacteriaceae</taxon>
        <taxon>Salmonella</taxon>
    </lineage>
</organism>